<dbReference type="Gene3D" id="3.40.50.300">
    <property type="entry name" value="P-loop containing nucleotide triphosphate hydrolases"/>
    <property type="match status" value="1"/>
</dbReference>
<feature type="domain" description="DNA mismatch repair proteins mutS family" evidence="4">
    <location>
        <begin position="362"/>
        <end position="559"/>
    </location>
</feature>
<dbReference type="SUPFAM" id="SSF52540">
    <property type="entry name" value="P-loop containing nucleoside triphosphate hydrolases"/>
    <property type="match status" value="1"/>
</dbReference>
<dbReference type="RefSeq" id="WP_014254270.1">
    <property type="nucleotide sequence ID" value="NC_016627.1"/>
</dbReference>
<dbReference type="SMART" id="SM00534">
    <property type="entry name" value="MUTSac"/>
    <property type="match status" value="1"/>
</dbReference>
<dbReference type="AlphaFoldDB" id="G8LX00"/>
<keyword evidence="3" id="KW-0238">DNA-binding</keyword>
<dbReference type="Pfam" id="PF00488">
    <property type="entry name" value="MutS_V"/>
    <property type="match status" value="1"/>
</dbReference>
<keyword evidence="2" id="KW-0067">ATP-binding</keyword>
<evidence type="ECO:0000313" key="6">
    <source>
        <dbReference type="Proteomes" id="UP000005435"/>
    </source>
</evidence>
<dbReference type="GO" id="GO:0140664">
    <property type="term" value="F:ATP-dependent DNA damage sensor activity"/>
    <property type="evidence" value="ECO:0007669"/>
    <property type="project" value="InterPro"/>
</dbReference>
<evidence type="ECO:0000259" key="4">
    <source>
        <dbReference type="SMART" id="SM00534"/>
    </source>
</evidence>
<sequence length="563" mass="65176">MEDLHLKVLEKPTISLLWPNDEYYKSWMKNAVYTRRFVEDLSIDAILDEIRFDRTEREKIKLLFANPCTDEEVLQYRLDIMQDFLDNDWILNNFKEFAKTMDFVLSCSKERFANIKGIHVQTYFFEKASAYTALISGIKSCLKEKSANIKSEGLKRLLKYVERISEEDEFRTMAEEIKRVTEEYEKIPDVYLELDYYQGLKEITFNIEKVKMHKSFKEPLISQLLSSGAAFLDNNEKSYINIYYEARFSRLEEIIFERLQMKNPEVLESLQTFYNRYSEQDFEDICGIKTEAEFYIKLTELIKRIERLGLKFCKPLIEKDTEMNTKIDGLYDLTLALQRIKDGKYELAKEVVCNDLRFDEEGQIFVLTGPNKGGKTTYIRSVGIAQVLFQAGCFVPASRAQMSIVDAIHTHFPEEEALGIDKGRLGKEAERISVIINNSTSKSLVLLNETFSSTREVDGYYLGRDVLKILMKLRCKGIYVTHFGELADDIDALNEVVPDGSKLACLVAGIEDTDNKGIMGNRTYKIKRMKSSGLGYSRDIVLKHGLSLEQIIELLKIRGYIPN</sequence>
<name>G8LX00_ACECE</name>
<dbReference type="EMBL" id="CP003065">
    <property type="protein sequence ID" value="AEV67652.1"/>
    <property type="molecule type" value="Genomic_DNA"/>
</dbReference>
<dbReference type="GO" id="GO:0005829">
    <property type="term" value="C:cytosol"/>
    <property type="evidence" value="ECO:0007669"/>
    <property type="project" value="TreeGrafter"/>
</dbReference>
<dbReference type="InterPro" id="IPR045076">
    <property type="entry name" value="MutS"/>
</dbReference>
<reference evidence="6" key="1">
    <citation type="submission" date="2011-12" db="EMBL/GenBank/DDBJ databases">
        <title>Complete sequence of Clostridium clariflavum DSM 19732.</title>
        <authorList>
            <consortium name="US DOE Joint Genome Institute"/>
            <person name="Lucas S."/>
            <person name="Han J."/>
            <person name="Lapidus A."/>
            <person name="Cheng J.-F."/>
            <person name="Goodwin L."/>
            <person name="Pitluck S."/>
            <person name="Peters L."/>
            <person name="Teshima H."/>
            <person name="Detter J.C."/>
            <person name="Han C."/>
            <person name="Tapia R."/>
            <person name="Land M."/>
            <person name="Hauser L."/>
            <person name="Kyrpides N."/>
            <person name="Ivanova N."/>
            <person name="Pagani I."/>
            <person name="Kitzmiller T."/>
            <person name="Lynd L."/>
            <person name="Izquierdo J."/>
            <person name="Woyke T."/>
        </authorList>
    </citation>
    <scope>NUCLEOTIDE SEQUENCE [LARGE SCALE GENOMIC DNA]</scope>
    <source>
        <strain evidence="6">DSM 19732 / NBRC 101661 / EBR45</strain>
    </source>
</reference>
<dbReference type="GO" id="GO:0006298">
    <property type="term" value="P:mismatch repair"/>
    <property type="evidence" value="ECO:0007669"/>
    <property type="project" value="InterPro"/>
</dbReference>
<keyword evidence="6" id="KW-1185">Reference proteome</keyword>
<dbReference type="InterPro" id="IPR000432">
    <property type="entry name" value="DNA_mismatch_repair_MutS_C"/>
</dbReference>
<evidence type="ECO:0000313" key="5">
    <source>
        <dbReference type="EMBL" id="AEV67652.1"/>
    </source>
</evidence>
<dbReference type="OrthoDB" id="9808166at2"/>
<dbReference type="PANTHER" id="PTHR11361">
    <property type="entry name" value="DNA MISMATCH REPAIR PROTEIN MUTS FAMILY MEMBER"/>
    <property type="match status" value="1"/>
</dbReference>
<organism evidence="5 6">
    <name type="scientific">Acetivibrio clariflavus (strain DSM 19732 / NBRC 101661 / EBR45)</name>
    <name type="common">Clostridium clariflavum</name>
    <dbReference type="NCBI Taxonomy" id="720554"/>
    <lineage>
        <taxon>Bacteria</taxon>
        <taxon>Bacillati</taxon>
        <taxon>Bacillota</taxon>
        <taxon>Clostridia</taxon>
        <taxon>Eubacteriales</taxon>
        <taxon>Oscillospiraceae</taxon>
        <taxon>Acetivibrio</taxon>
    </lineage>
</organism>
<proteinExistence type="predicted"/>
<gene>
    <name evidence="5" type="ordered locus">Clocl_0975</name>
</gene>
<evidence type="ECO:0000256" key="2">
    <source>
        <dbReference type="ARBA" id="ARBA00022840"/>
    </source>
</evidence>
<evidence type="ECO:0000256" key="1">
    <source>
        <dbReference type="ARBA" id="ARBA00022741"/>
    </source>
</evidence>
<accession>G8LX00</accession>
<dbReference type="GO" id="GO:0005524">
    <property type="term" value="F:ATP binding"/>
    <property type="evidence" value="ECO:0007669"/>
    <property type="project" value="UniProtKB-KW"/>
</dbReference>
<evidence type="ECO:0000256" key="3">
    <source>
        <dbReference type="ARBA" id="ARBA00023125"/>
    </source>
</evidence>
<keyword evidence="1" id="KW-0547">Nucleotide-binding</keyword>
<dbReference type="PANTHER" id="PTHR11361:SF34">
    <property type="entry name" value="DNA MISMATCH REPAIR PROTEIN MSH1, MITOCHONDRIAL"/>
    <property type="match status" value="1"/>
</dbReference>
<dbReference type="HOGENOM" id="CLU_036487_1_0_9"/>
<protein>
    <submittedName>
        <fullName evidence="5">Mismatch repair ATPase (MutS family)</fullName>
    </submittedName>
</protein>
<dbReference type="InterPro" id="IPR027417">
    <property type="entry name" value="P-loop_NTPase"/>
</dbReference>
<dbReference type="GO" id="GO:0030983">
    <property type="term" value="F:mismatched DNA binding"/>
    <property type="evidence" value="ECO:0007669"/>
    <property type="project" value="InterPro"/>
</dbReference>
<dbReference type="KEGG" id="ccl:Clocl_0975"/>
<dbReference type="eggNOG" id="COG0249">
    <property type="taxonomic scope" value="Bacteria"/>
</dbReference>
<dbReference type="Proteomes" id="UP000005435">
    <property type="component" value="Chromosome"/>
</dbReference>
<reference evidence="5 6" key="2">
    <citation type="journal article" date="2012" name="Stand. Genomic Sci.">
        <title>Complete Genome Sequence of Clostridium clariflavum DSM 19732.</title>
        <authorList>
            <person name="Izquierdo J.A."/>
            <person name="Goodwin L."/>
            <person name="Davenport K.W."/>
            <person name="Teshima H."/>
            <person name="Bruce D."/>
            <person name="Detter C."/>
            <person name="Tapia R."/>
            <person name="Han S."/>
            <person name="Land M."/>
            <person name="Hauser L."/>
            <person name="Jeffries C.D."/>
            <person name="Han J."/>
            <person name="Pitluck S."/>
            <person name="Nolan M."/>
            <person name="Chen A."/>
            <person name="Huntemann M."/>
            <person name="Mavromatis K."/>
            <person name="Mikhailova N."/>
            <person name="Liolios K."/>
            <person name="Woyke T."/>
            <person name="Lynd L.R."/>
        </authorList>
    </citation>
    <scope>NUCLEOTIDE SEQUENCE [LARGE SCALE GENOMIC DNA]</scope>
    <source>
        <strain evidence="6">DSM 19732 / NBRC 101661 / EBR45</strain>
    </source>
</reference>
<dbReference type="STRING" id="720554.Clocl_0975"/>